<evidence type="ECO:0000313" key="1">
    <source>
        <dbReference type="Proteomes" id="UP000095286"/>
    </source>
</evidence>
<protein>
    <submittedName>
        <fullName evidence="2">Kelch-like protein</fullName>
    </submittedName>
</protein>
<name>A0AC35TGB0_9BILA</name>
<reference evidence="2" key="1">
    <citation type="submission" date="2016-11" db="UniProtKB">
        <authorList>
            <consortium name="WormBaseParasite"/>
        </authorList>
    </citation>
    <scope>IDENTIFICATION</scope>
    <source>
        <strain evidence="2">KR3021</strain>
    </source>
</reference>
<evidence type="ECO:0000313" key="2">
    <source>
        <dbReference type="WBParaSite" id="RSKR_0000025000.1"/>
    </source>
</evidence>
<dbReference type="WBParaSite" id="RSKR_0000025000.1">
    <property type="protein sequence ID" value="RSKR_0000025000.1"/>
    <property type="gene ID" value="RSKR_0000025000"/>
</dbReference>
<dbReference type="Proteomes" id="UP000095286">
    <property type="component" value="Unplaced"/>
</dbReference>
<organism evidence="1 2">
    <name type="scientific">Rhabditophanes sp. KR3021</name>
    <dbReference type="NCBI Taxonomy" id="114890"/>
    <lineage>
        <taxon>Eukaryota</taxon>
        <taxon>Metazoa</taxon>
        <taxon>Ecdysozoa</taxon>
        <taxon>Nematoda</taxon>
        <taxon>Chromadorea</taxon>
        <taxon>Rhabditida</taxon>
        <taxon>Tylenchina</taxon>
        <taxon>Panagrolaimomorpha</taxon>
        <taxon>Strongyloidoidea</taxon>
        <taxon>Alloionematidae</taxon>
        <taxon>Rhabditophanes</taxon>
    </lineage>
</organism>
<proteinExistence type="predicted"/>
<sequence>MTSLKGDYSSVVCSNKVYVIGGYLKDVASSLYTVEYFEPEKMAWIEAPELLKDVRFHDSVNVDENIYTIGGYRSSKFQRFDPREGVWSYLMYIPNQTYHSAVTSFGQTITCVGGGDRETNKSEIIHLQMSLNKYNYSSVVYSNKIYVIGGRGTRLIDTVEYFEPEKMTWINAPKLLTSVFCHDSVILDEIIYTIGDLNCNKFQRFDPRDGKWSYLTDIPIQTHFSAVSSFGQTITCAGGGSNYYKNLCQVYDIRNNTWSKIADLPERAYAASSFENEVSLIVSGGESDFIQKYNKKDKTWSILNIHLLVSNAYSSKVVL</sequence>
<accession>A0AC35TGB0</accession>